<dbReference type="RefSeq" id="WP_379068036.1">
    <property type="nucleotide sequence ID" value="NZ_JBHTIT010000001.1"/>
</dbReference>
<organism evidence="3 4">
    <name type="scientific">Paraperlucidibaca wandonensis</name>
    <dbReference type="NCBI Taxonomy" id="1268273"/>
    <lineage>
        <taxon>Bacteria</taxon>
        <taxon>Pseudomonadati</taxon>
        <taxon>Pseudomonadota</taxon>
        <taxon>Gammaproteobacteria</taxon>
        <taxon>Moraxellales</taxon>
        <taxon>Moraxellaceae</taxon>
        <taxon>Paraperlucidibaca</taxon>
    </lineage>
</organism>
<keyword evidence="4" id="KW-1185">Reference proteome</keyword>
<evidence type="ECO:0000313" key="4">
    <source>
        <dbReference type="Proteomes" id="UP001597044"/>
    </source>
</evidence>
<evidence type="ECO:0000256" key="1">
    <source>
        <dbReference type="SAM" id="MobiDB-lite"/>
    </source>
</evidence>
<dbReference type="Proteomes" id="UP001597044">
    <property type="component" value="Unassembled WGS sequence"/>
</dbReference>
<accession>A0ABW3HCS6</accession>
<evidence type="ECO:0008006" key="5">
    <source>
        <dbReference type="Google" id="ProtNLM"/>
    </source>
</evidence>
<name>A0ABW3HCS6_9GAMM</name>
<comment type="caution">
    <text evidence="3">The sequence shown here is derived from an EMBL/GenBank/DDBJ whole genome shotgun (WGS) entry which is preliminary data.</text>
</comment>
<keyword evidence="2" id="KW-1133">Transmembrane helix</keyword>
<gene>
    <name evidence="3" type="ORF">ACFQ0F_00875</name>
</gene>
<evidence type="ECO:0000256" key="2">
    <source>
        <dbReference type="SAM" id="Phobius"/>
    </source>
</evidence>
<reference evidence="4" key="1">
    <citation type="journal article" date="2019" name="Int. J. Syst. Evol. Microbiol.">
        <title>The Global Catalogue of Microorganisms (GCM) 10K type strain sequencing project: providing services to taxonomists for standard genome sequencing and annotation.</title>
        <authorList>
            <consortium name="The Broad Institute Genomics Platform"/>
            <consortium name="The Broad Institute Genome Sequencing Center for Infectious Disease"/>
            <person name="Wu L."/>
            <person name="Ma J."/>
        </authorList>
    </citation>
    <scope>NUCLEOTIDE SEQUENCE [LARGE SCALE GENOMIC DNA]</scope>
    <source>
        <strain evidence="4">CCUG 63419</strain>
    </source>
</reference>
<keyword evidence="2" id="KW-0812">Transmembrane</keyword>
<feature type="transmembrane region" description="Helical" evidence="2">
    <location>
        <begin position="12"/>
        <end position="32"/>
    </location>
</feature>
<evidence type="ECO:0000313" key="3">
    <source>
        <dbReference type="EMBL" id="MFD0948959.1"/>
    </source>
</evidence>
<sequence>MKYKNKKSLRIYLKVFLSLISSLYLTGCLSMVQRMSAPEPDAALSQAYAASMLDKFEADLTKSMADKTPEVFNDWSYSKSIDIDKMSNSTCISLNENWINNSVNFTDDNSALIQEIDRRYGIHYSGKSQDGFMYFRFDHVARRTYQQYFLVGDGSQVLRVYLTTKRPWGSQQCKSLIPLSSGPVISYERRISLNSFNGTPPSIEKLHEELNPKIEKPFKHAIKYIDRAVKRAQERLEESIAKHNNGVQRRNAYIAKKNAESAARSNAHYRETISRINNDLAKYGNNTNYIEQQNRINRQKRGGVISQPSSYTPRPLTKSEWSWQQRRRDSEVQDINHSSIYTKAVDRSVAKAQSKQAPKQQAKETKTAGVSYNILSLEAHGTTSMYFGYDQALNLAETNAYNEAAQSCAGHKGRLEKDSGTMAKKNCAANANGEYKCKVTMLFSCKTK</sequence>
<proteinExistence type="predicted"/>
<keyword evidence="2" id="KW-0472">Membrane</keyword>
<dbReference type="EMBL" id="JBHTIT010000001">
    <property type="protein sequence ID" value="MFD0948959.1"/>
    <property type="molecule type" value="Genomic_DNA"/>
</dbReference>
<protein>
    <recommendedName>
        <fullName evidence="5">Lipoprotein</fullName>
    </recommendedName>
</protein>
<feature type="region of interest" description="Disordered" evidence="1">
    <location>
        <begin position="300"/>
        <end position="339"/>
    </location>
</feature>